<comment type="cofactor">
    <cofactor evidence="1 14">
        <name>pyridoxal 5'-phosphate</name>
        <dbReference type="ChEBI" id="CHEBI:597326"/>
    </cofactor>
</comment>
<evidence type="ECO:0000256" key="2">
    <source>
        <dbReference type="ARBA" id="ARBA00005011"/>
    </source>
</evidence>
<evidence type="ECO:0000256" key="14">
    <source>
        <dbReference type="HAMAP-Rule" id="MF_01023"/>
    </source>
</evidence>
<dbReference type="InterPro" id="IPR004839">
    <property type="entry name" value="Aminotransferase_I/II_large"/>
</dbReference>
<comment type="subunit">
    <text evidence="4 14">Homodimer.</text>
</comment>
<dbReference type="RefSeq" id="WP_025421673.1">
    <property type="nucleotide sequence ID" value="NZ_CP006569.1"/>
</dbReference>
<evidence type="ECO:0000256" key="10">
    <source>
        <dbReference type="ARBA" id="ARBA00022898"/>
    </source>
</evidence>
<dbReference type="GO" id="GO:0000105">
    <property type="term" value="P:L-histidine biosynthetic process"/>
    <property type="evidence" value="ECO:0007669"/>
    <property type="project" value="UniProtKB-UniRule"/>
</dbReference>
<evidence type="ECO:0000256" key="8">
    <source>
        <dbReference type="ARBA" id="ARBA00022605"/>
    </source>
</evidence>
<evidence type="ECO:0000256" key="9">
    <source>
        <dbReference type="ARBA" id="ARBA00022679"/>
    </source>
</evidence>
<dbReference type="CDD" id="cd00609">
    <property type="entry name" value="AAT_like"/>
    <property type="match status" value="1"/>
</dbReference>
<keyword evidence="10 14" id="KW-0663">Pyridoxal phosphate</keyword>
<gene>
    <name evidence="14 16" type="primary">hisC</name>
    <name evidence="16" type="ORF">Sant_1481</name>
</gene>
<dbReference type="InterPro" id="IPR015421">
    <property type="entry name" value="PyrdxlP-dep_Trfase_major"/>
</dbReference>
<dbReference type="PATRIC" id="fig|1239307.3.peg.1604"/>
<dbReference type="HOGENOM" id="CLU_017584_3_1_6"/>
<accession>W0HRZ2</accession>
<dbReference type="HAMAP" id="MF_01023">
    <property type="entry name" value="HisC_aminotrans_2"/>
    <property type="match status" value="1"/>
</dbReference>
<comment type="pathway">
    <text evidence="2 14">Amino-acid biosynthesis; L-histidine biosynthesis; L-histidine from 5-phospho-alpha-D-ribose 1-diphosphate: step 7/9.</text>
</comment>
<keyword evidence="17" id="KW-1185">Reference proteome</keyword>
<dbReference type="SUPFAM" id="SSF53383">
    <property type="entry name" value="PLP-dependent transferases"/>
    <property type="match status" value="1"/>
</dbReference>
<evidence type="ECO:0000256" key="4">
    <source>
        <dbReference type="ARBA" id="ARBA00011738"/>
    </source>
</evidence>
<dbReference type="KEGG" id="sod:Sant_1481"/>
<reference evidence="16 17" key="1">
    <citation type="journal article" date="2014" name="Genome Biol. Evol.">
        <title>Genome degeneration and adaptation in a nascent stage of symbiosis.</title>
        <authorList>
            <person name="Oakeson K.F."/>
            <person name="Gil R."/>
            <person name="Clayton A.L."/>
            <person name="Dunn D.M."/>
            <person name="von Niederhausern A.C."/>
            <person name="Hamil C."/>
            <person name="Aoyagi A."/>
            <person name="Duval B."/>
            <person name="Baca A."/>
            <person name="Silva F.J."/>
            <person name="Vallier A."/>
            <person name="Jackson D.G."/>
            <person name="Latorre A."/>
            <person name="Weiss R.B."/>
            <person name="Heddi A."/>
            <person name="Moya A."/>
            <person name="Dale C."/>
        </authorList>
    </citation>
    <scope>NUCLEOTIDE SEQUENCE [LARGE SCALE GENOMIC DNA]</scope>
    <source>
        <strain evidence="16 17">HS1</strain>
    </source>
</reference>
<keyword evidence="9 14" id="KW-0808">Transferase</keyword>
<organism evidence="16 17">
    <name type="scientific">Sodalis praecaptivus</name>
    <dbReference type="NCBI Taxonomy" id="1239307"/>
    <lineage>
        <taxon>Bacteria</taxon>
        <taxon>Pseudomonadati</taxon>
        <taxon>Pseudomonadota</taxon>
        <taxon>Gammaproteobacteria</taxon>
        <taxon>Enterobacterales</taxon>
        <taxon>Bruguierivoracaceae</taxon>
        <taxon>Sodalis</taxon>
    </lineage>
</organism>
<dbReference type="PANTHER" id="PTHR42885:SF2">
    <property type="entry name" value="HISTIDINOL-PHOSPHATE AMINOTRANSFERASE"/>
    <property type="match status" value="1"/>
</dbReference>
<keyword evidence="8 14" id="KW-0028">Amino-acid biosynthesis</keyword>
<feature type="modified residue" description="N6-(pyridoxal phosphate)lysine" evidence="14">
    <location>
        <position position="211"/>
    </location>
</feature>
<feature type="domain" description="Aminotransferase class I/classII large" evidence="15">
    <location>
        <begin position="29"/>
        <end position="348"/>
    </location>
</feature>
<dbReference type="InterPro" id="IPR015422">
    <property type="entry name" value="PyrdxlP-dep_Trfase_small"/>
</dbReference>
<dbReference type="GO" id="GO:0004400">
    <property type="term" value="F:histidinol-phosphate transaminase activity"/>
    <property type="evidence" value="ECO:0007669"/>
    <property type="project" value="UniProtKB-UniRule"/>
</dbReference>
<proteinExistence type="inferred from homology"/>
<evidence type="ECO:0000259" key="15">
    <source>
        <dbReference type="Pfam" id="PF00155"/>
    </source>
</evidence>
<dbReference type="Pfam" id="PF00155">
    <property type="entry name" value="Aminotran_1_2"/>
    <property type="match status" value="1"/>
</dbReference>
<keyword evidence="11 14" id="KW-0368">Histidine biosynthesis</keyword>
<dbReference type="InterPro" id="IPR001917">
    <property type="entry name" value="Aminotrans_II_pyridoxalP_BS"/>
</dbReference>
<evidence type="ECO:0000256" key="11">
    <source>
        <dbReference type="ARBA" id="ARBA00023102"/>
    </source>
</evidence>
<dbReference type="Gene3D" id="3.40.640.10">
    <property type="entry name" value="Type I PLP-dependent aspartate aminotransferase-like (Major domain)"/>
    <property type="match status" value="1"/>
</dbReference>
<dbReference type="InterPro" id="IPR015424">
    <property type="entry name" value="PyrdxlP-dep_Trfase"/>
</dbReference>
<dbReference type="GO" id="GO:0030170">
    <property type="term" value="F:pyridoxal phosphate binding"/>
    <property type="evidence" value="ECO:0007669"/>
    <property type="project" value="InterPro"/>
</dbReference>
<evidence type="ECO:0000256" key="12">
    <source>
        <dbReference type="ARBA" id="ARBA00030262"/>
    </source>
</evidence>
<dbReference type="UniPathway" id="UPA00031">
    <property type="reaction ID" value="UER00012"/>
</dbReference>
<dbReference type="NCBIfam" id="TIGR01141">
    <property type="entry name" value="hisC"/>
    <property type="match status" value="1"/>
</dbReference>
<evidence type="ECO:0000256" key="7">
    <source>
        <dbReference type="ARBA" id="ARBA00022576"/>
    </source>
</evidence>
<evidence type="ECO:0000313" key="17">
    <source>
        <dbReference type="Proteomes" id="UP000019028"/>
    </source>
</evidence>
<dbReference type="OrthoDB" id="9813612at2"/>
<evidence type="ECO:0000256" key="6">
    <source>
        <dbReference type="ARBA" id="ARBA00018048"/>
    </source>
</evidence>
<dbReference type="EC" id="2.6.1.9" evidence="5 14"/>
<dbReference type="PANTHER" id="PTHR42885">
    <property type="entry name" value="HISTIDINOL-PHOSPHATE AMINOTRANSFERASE-RELATED"/>
    <property type="match status" value="1"/>
</dbReference>
<dbReference type="InterPro" id="IPR005861">
    <property type="entry name" value="HisP_aminotrans"/>
</dbReference>
<evidence type="ECO:0000256" key="5">
    <source>
        <dbReference type="ARBA" id="ARBA00012748"/>
    </source>
</evidence>
<evidence type="ECO:0000256" key="13">
    <source>
        <dbReference type="ARBA" id="ARBA00047481"/>
    </source>
</evidence>
<sequence length="362" mass="39244">MSISHLARANVLALEPYLSARRLGGQGDIWLNANEYPLPPVYDLRGGDLNRYPACQPAGVITGYANYAGVGAENVVVCRGADEGIELLIRAFCEPGADAILFCPPTYGMYSVSAETFGIARRTVAAREDWQLDLPAIHARLDGVKLLYICSPNNPTGNLIEPETLRALLEMTRDRALLVVDEAYIDFCPQASVVSWLAAYPHLVILRTLSKAFALAGLRCGFVLANAEVVQLLLKVIAPYPLALPVADIAEQALSADGLRQTRTRVAQINANRETLARELAQCPCIRAVYPSVSNYLLVRCDPAYQVFKTLWDQGTILRDQSKQPGLADCLRITIGTEAECQSVVAALKALAPASSSSKESL</sequence>
<evidence type="ECO:0000256" key="3">
    <source>
        <dbReference type="ARBA" id="ARBA00007970"/>
    </source>
</evidence>
<dbReference type="EMBL" id="CP006569">
    <property type="protein sequence ID" value="AHF76539.1"/>
    <property type="molecule type" value="Genomic_DNA"/>
</dbReference>
<protein>
    <recommendedName>
        <fullName evidence="6 14">Histidinol-phosphate aminotransferase</fullName>
        <ecNumber evidence="5 14">2.6.1.9</ecNumber>
    </recommendedName>
    <alternativeName>
        <fullName evidence="12 14">Imidazole acetol-phosphate transaminase</fullName>
    </alternativeName>
</protein>
<dbReference type="Proteomes" id="UP000019028">
    <property type="component" value="Chromosome"/>
</dbReference>
<dbReference type="AlphaFoldDB" id="W0HRZ2"/>
<name>W0HRZ2_9GAMM</name>
<evidence type="ECO:0000256" key="1">
    <source>
        <dbReference type="ARBA" id="ARBA00001933"/>
    </source>
</evidence>
<evidence type="ECO:0000313" key="16">
    <source>
        <dbReference type="EMBL" id="AHF76539.1"/>
    </source>
</evidence>
<comment type="catalytic activity">
    <reaction evidence="13 14">
        <text>L-histidinol phosphate + 2-oxoglutarate = 3-(imidazol-4-yl)-2-oxopropyl phosphate + L-glutamate</text>
        <dbReference type="Rhea" id="RHEA:23744"/>
        <dbReference type="ChEBI" id="CHEBI:16810"/>
        <dbReference type="ChEBI" id="CHEBI:29985"/>
        <dbReference type="ChEBI" id="CHEBI:57766"/>
        <dbReference type="ChEBI" id="CHEBI:57980"/>
        <dbReference type="EC" id="2.6.1.9"/>
    </reaction>
</comment>
<dbReference type="PROSITE" id="PS00599">
    <property type="entry name" value="AA_TRANSFER_CLASS_2"/>
    <property type="match status" value="1"/>
</dbReference>
<keyword evidence="7 14" id="KW-0032">Aminotransferase</keyword>
<dbReference type="Gene3D" id="3.90.1150.10">
    <property type="entry name" value="Aspartate Aminotransferase, domain 1"/>
    <property type="match status" value="1"/>
</dbReference>
<comment type="similarity">
    <text evidence="3 14">Belongs to the class-II pyridoxal-phosphate-dependent aminotransferase family. Histidinol-phosphate aminotransferase subfamily.</text>
</comment>